<dbReference type="InterPro" id="IPR005123">
    <property type="entry name" value="Oxoglu/Fe-dep_dioxygenase_dom"/>
</dbReference>
<dbReference type="AlphaFoldDB" id="A0A395I446"/>
<dbReference type="EMBL" id="KZ824276">
    <property type="protein sequence ID" value="RAL13958.1"/>
    <property type="molecule type" value="Genomic_DNA"/>
</dbReference>
<dbReference type="PROSITE" id="PS51471">
    <property type="entry name" value="FE2OG_OXY"/>
    <property type="match status" value="1"/>
</dbReference>
<organism evidence="8 9">
    <name type="scientific">Aspergillus homomorphus (strain CBS 101889)</name>
    <dbReference type="NCBI Taxonomy" id="1450537"/>
    <lineage>
        <taxon>Eukaryota</taxon>
        <taxon>Fungi</taxon>
        <taxon>Dikarya</taxon>
        <taxon>Ascomycota</taxon>
        <taxon>Pezizomycotina</taxon>
        <taxon>Eurotiomycetes</taxon>
        <taxon>Eurotiomycetidae</taxon>
        <taxon>Eurotiales</taxon>
        <taxon>Aspergillaceae</taxon>
        <taxon>Aspergillus</taxon>
        <taxon>Aspergillus subgen. Circumdati</taxon>
    </lineage>
</organism>
<keyword evidence="9" id="KW-1185">Reference proteome</keyword>
<evidence type="ECO:0000256" key="2">
    <source>
        <dbReference type="ARBA" id="ARBA00022723"/>
    </source>
</evidence>
<comment type="similarity">
    <text evidence="1 5">Belongs to the iron/ascorbate-dependent oxidoreductase family.</text>
</comment>
<dbReference type="Pfam" id="PF03171">
    <property type="entry name" value="2OG-FeII_Oxy"/>
    <property type="match status" value="1"/>
</dbReference>
<evidence type="ECO:0000313" key="9">
    <source>
        <dbReference type="Proteomes" id="UP000248961"/>
    </source>
</evidence>
<dbReference type="PANTHER" id="PTHR10209">
    <property type="entry name" value="OXIDOREDUCTASE, 2OG-FE II OXYGENASE FAMILY PROTEIN"/>
    <property type="match status" value="1"/>
</dbReference>
<protein>
    <submittedName>
        <fullName evidence="8">Oxidoreductase</fullName>
    </submittedName>
</protein>
<dbReference type="PANTHER" id="PTHR10209:SF886">
    <property type="entry name" value="UPF0676 PROTEIN C1494.01"/>
    <property type="match status" value="1"/>
</dbReference>
<feature type="domain" description="Fe2OG dioxygenase" evidence="7">
    <location>
        <begin position="182"/>
        <end position="322"/>
    </location>
</feature>
<dbReference type="RefSeq" id="XP_025553112.1">
    <property type="nucleotide sequence ID" value="XM_025699822.1"/>
</dbReference>
<evidence type="ECO:0000259" key="7">
    <source>
        <dbReference type="PROSITE" id="PS51471"/>
    </source>
</evidence>
<name>A0A395I446_ASPHC</name>
<dbReference type="SUPFAM" id="SSF51197">
    <property type="entry name" value="Clavaminate synthase-like"/>
    <property type="match status" value="1"/>
</dbReference>
<dbReference type="InterPro" id="IPR026992">
    <property type="entry name" value="DIOX_N"/>
</dbReference>
<dbReference type="Gene3D" id="2.60.120.330">
    <property type="entry name" value="B-lactam Antibiotic, Isopenicillin N Synthase, Chain"/>
    <property type="match status" value="1"/>
</dbReference>
<dbReference type="GO" id="GO:0016491">
    <property type="term" value="F:oxidoreductase activity"/>
    <property type="evidence" value="ECO:0007669"/>
    <property type="project" value="UniProtKB-KW"/>
</dbReference>
<reference evidence="8 9" key="1">
    <citation type="submission" date="2018-02" db="EMBL/GenBank/DDBJ databases">
        <title>The genomes of Aspergillus section Nigri reveals drivers in fungal speciation.</title>
        <authorList>
            <consortium name="DOE Joint Genome Institute"/>
            <person name="Vesth T.C."/>
            <person name="Nybo J."/>
            <person name="Theobald S."/>
            <person name="Brandl J."/>
            <person name="Frisvad J.C."/>
            <person name="Nielsen K.F."/>
            <person name="Lyhne E.K."/>
            <person name="Kogle M.E."/>
            <person name="Kuo A."/>
            <person name="Riley R."/>
            <person name="Clum A."/>
            <person name="Nolan M."/>
            <person name="Lipzen A."/>
            <person name="Salamov A."/>
            <person name="Henrissat B."/>
            <person name="Wiebenga A."/>
            <person name="De vries R.P."/>
            <person name="Grigoriev I.V."/>
            <person name="Mortensen U.H."/>
            <person name="Andersen M.R."/>
            <person name="Baker S.E."/>
        </authorList>
    </citation>
    <scope>NUCLEOTIDE SEQUENCE [LARGE SCALE GENOMIC DNA]</scope>
    <source>
        <strain evidence="8 9">CBS 101889</strain>
    </source>
</reference>
<evidence type="ECO:0000256" key="1">
    <source>
        <dbReference type="ARBA" id="ARBA00008056"/>
    </source>
</evidence>
<proteinExistence type="inferred from homology"/>
<evidence type="ECO:0000256" key="5">
    <source>
        <dbReference type="RuleBase" id="RU003682"/>
    </source>
</evidence>
<evidence type="ECO:0000313" key="8">
    <source>
        <dbReference type="EMBL" id="RAL13958.1"/>
    </source>
</evidence>
<dbReference type="Proteomes" id="UP000248961">
    <property type="component" value="Unassembled WGS sequence"/>
</dbReference>
<feature type="region of interest" description="Disordered" evidence="6">
    <location>
        <begin position="235"/>
        <end position="258"/>
    </location>
</feature>
<dbReference type="GO" id="GO:0044283">
    <property type="term" value="P:small molecule biosynthetic process"/>
    <property type="evidence" value="ECO:0007669"/>
    <property type="project" value="UniProtKB-ARBA"/>
</dbReference>
<keyword evidence="4 5" id="KW-0408">Iron</keyword>
<keyword evidence="2 5" id="KW-0479">Metal-binding</keyword>
<dbReference type="GO" id="GO:0046872">
    <property type="term" value="F:metal ion binding"/>
    <property type="evidence" value="ECO:0007669"/>
    <property type="project" value="UniProtKB-KW"/>
</dbReference>
<dbReference type="InterPro" id="IPR027443">
    <property type="entry name" value="IPNS-like_sf"/>
</dbReference>
<evidence type="ECO:0000256" key="6">
    <source>
        <dbReference type="SAM" id="MobiDB-lite"/>
    </source>
</evidence>
<dbReference type="STRING" id="1450537.A0A395I446"/>
<dbReference type="InterPro" id="IPR044861">
    <property type="entry name" value="IPNS-like_FE2OG_OXY"/>
</dbReference>
<dbReference type="Pfam" id="PF14226">
    <property type="entry name" value="DIOX_N"/>
    <property type="match status" value="1"/>
</dbReference>
<sequence length="395" mass="43541">MTDATPVGAPIDLPVLDVSNPLDPVAGKAMLDAATKYGFLYVDSKGTDFTPDDVKRAFELSQTFFKSPTEEKAACRIEPNNRGWSGMHVETLDPEHQRTGDFKEAFNFGEFINHKAQQPLPPALAPHETEIAHFADLCQKTCTRVLTLLALGLGIPPTFFTERHDPQTGPTGSILRYLYYPSLNSPATSAYNHTQDVRAGAHSDYGSITLLFQRPGQSGLEILTPEGSWAPVPVQPVMPSDSKQDANLNKDETPNENAGQEEFIFPPILINIGDLLSYWTDGLLKSTVHRVVFPLAEQRQQQQQQQGQNARDRYSIVFFCHPMDRTELVPVPSEIVREFRERRKGAGAGAGGNNDALKVGFGGGAGGLEPGKRALTAHEHLMARLEATYRFDEKK</sequence>
<accession>A0A395I446</accession>
<dbReference type="OrthoDB" id="288590at2759"/>
<evidence type="ECO:0000256" key="3">
    <source>
        <dbReference type="ARBA" id="ARBA00023002"/>
    </source>
</evidence>
<gene>
    <name evidence="8" type="ORF">BO97DRAFT_469258</name>
</gene>
<feature type="compositionally biased region" description="Basic and acidic residues" evidence="6">
    <location>
        <begin position="242"/>
        <end position="253"/>
    </location>
</feature>
<evidence type="ECO:0000256" key="4">
    <source>
        <dbReference type="ARBA" id="ARBA00023004"/>
    </source>
</evidence>
<dbReference type="VEuPathDB" id="FungiDB:BO97DRAFT_469258"/>
<keyword evidence="3 5" id="KW-0560">Oxidoreductase</keyword>
<dbReference type="GeneID" id="37204111"/>